<dbReference type="AlphaFoldDB" id="A0A5T1AQT3"/>
<dbReference type="EMBL" id="ABMIIH010000008">
    <property type="protein sequence ID" value="ELD5187226.1"/>
    <property type="molecule type" value="Genomic_DNA"/>
</dbReference>
<reference evidence="1" key="1">
    <citation type="submission" date="2019-04" db="EMBL/GenBank/DDBJ databases">
        <authorList>
            <consortium name="GenomeTrakr network: Whole genome sequencing for foodborne pathogen traceback"/>
        </authorList>
    </citation>
    <scope>NUCLEOTIDE SEQUENCE</scope>
    <source>
        <strain evidence="1">TTU_498</strain>
    </source>
</reference>
<evidence type="ECO:0000313" key="2">
    <source>
        <dbReference type="EMBL" id="ELD5187226.1"/>
    </source>
</evidence>
<gene>
    <name evidence="1" type="ORF">FBF98_07805</name>
    <name evidence="2" type="ORF">QQI97_001417</name>
</gene>
<evidence type="ECO:0000313" key="3">
    <source>
        <dbReference type="Proteomes" id="UP001183411"/>
    </source>
</evidence>
<protein>
    <submittedName>
        <fullName evidence="2">Uncharacterized protein</fullName>
    </submittedName>
</protein>
<name>A0A5T1AQT3_CAMJU</name>
<dbReference type="RefSeq" id="WP_065453871.1">
    <property type="nucleotide sequence ID" value="NZ_JAHCXV010000053.1"/>
</dbReference>
<sequence>MQEETITYARGRLTELKDKKDDLQRLIKDSKNLAIKNIQNDDLKGARLYIDKLELYFDELLKTNTDLNLICNKWGLKDKYNTMD</sequence>
<accession>A0A5T1AQT3</accession>
<dbReference type="EMBL" id="AACIUB010000054">
    <property type="protein sequence ID" value="EAK7279689.1"/>
    <property type="molecule type" value="Genomic_DNA"/>
</dbReference>
<evidence type="ECO:0000313" key="1">
    <source>
        <dbReference type="EMBL" id="EAK7279689.1"/>
    </source>
</evidence>
<comment type="caution">
    <text evidence="2">The sequence shown here is derived from an EMBL/GenBank/DDBJ whole genome shotgun (WGS) entry which is preliminary data.</text>
</comment>
<reference evidence="2" key="2">
    <citation type="submission" date="2023-06" db="EMBL/GenBank/DDBJ databases">
        <authorList>
            <consortium name="PulseNet: The National Subtyping Network for Foodborne Disease Surveillance"/>
        </authorList>
    </citation>
    <scope>NUCLEOTIDE SEQUENCE</scope>
    <source>
        <strain evidence="2">PNUSAC035917</strain>
    </source>
</reference>
<proteinExistence type="predicted"/>
<organism evidence="2 3">
    <name type="scientific">Campylobacter jejuni</name>
    <dbReference type="NCBI Taxonomy" id="197"/>
    <lineage>
        <taxon>Bacteria</taxon>
        <taxon>Pseudomonadati</taxon>
        <taxon>Campylobacterota</taxon>
        <taxon>Epsilonproteobacteria</taxon>
        <taxon>Campylobacterales</taxon>
        <taxon>Campylobacteraceae</taxon>
        <taxon>Campylobacter</taxon>
    </lineage>
</organism>
<dbReference type="Proteomes" id="UP001183411">
    <property type="component" value="Unassembled WGS sequence"/>
</dbReference>